<accession>A0A9W4XHW8</accession>
<evidence type="ECO:0000313" key="3">
    <source>
        <dbReference type="Proteomes" id="UP001152607"/>
    </source>
</evidence>
<gene>
    <name evidence="2" type="ORF">PDIGIT_LOCUS5579</name>
</gene>
<name>A0A9W4XHW8_9PLEO</name>
<sequence>MLFHDNRLQSIEDLNSLKPVTELAVRPPMINSYSCPLFKSLDKCRSRNLSRGGSYHAPSDMPPSDTSNATVAQLNT</sequence>
<evidence type="ECO:0000256" key="1">
    <source>
        <dbReference type="SAM" id="MobiDB-lite"/>
    </source>
</evidence>
<dbReference type="EMBL" id="CAOQHR010000003">
    <property type="protein sequence ID" value="CAI6332554.1"/>
    <property type="molecule type" value="Genomic_DNA"/>
</dbReference>
<dbReference type="Proteomes" id="UP001152607">
    <property type="component" value="Unassembled WGS sequence"/>
</dbReference>
<evidence type="ECO:0000313" key="2">
    <source>
        <dbReference type="EMBL" id="CAI6332554.1"/>
    </source>
</evidence>
<feature type="compositionally biased region" description="Polar residues" evidence="1">
    <location>
        <begin position="64"/>
        <end position="76"/>
    </location>
</feature>
<feature type="region of interest" description="Disordered" evidence="1">
    <location>
        <begin position="48"/>
        <end position="76"/>
    </location>
</feature>
<proteinExistence type="predicted"/>
<reference evidence="2" key="1">
    <citation type="submission" date="2023-01" db="EMBL/GenBank/DDBJ databases">
        <authorList>
            <person name="Van Ghelder C."/>
            <person name="Rancurel C."/>
        </authorList>
    </citation>
    <scope>NUCLEOTIDE SEQUENCE</scope>
    <source>
        <strain evidence="2">CNCM I-4278</strain>
    </source>
</reference>
<organism evidence="2 3">
    <name type="scientific">Periconia digitata</name>
    <dbReference type="NCBI Taxonomy" id="1303443"/>
    <lineage>
        <taxon>Eukaryota</taxon>
        <taxon>Fungi</taxon>
        <taxon>Dikarya</taxon>
        <taxon>Ascomycota</taxon>
        <taxon>Pezizomycotina</taxon>
        <taxon>Dothideomycetes</taxon>
        <taxon>Pleosporomycetidae</taxon>
        <taxon>Pleosporales</taxon>
        <taxon>Massarineae</taxon>
        <taxon>Periconiaceae</taxon>
        <taxon>Periconia</taxon>
    </lineage>
</organism>
<dbReference type="AlphaFoldDB" id="A0A9W4XHW8"/>
<comment type="caution">
    <text evidence="2">The sequence shown here is derived from an EMBL/GenBank/DDBJ whole genome shotgun (WGS) entry which is preliminary data.</text>
</comment>
<protein>
    <submittedName>
        <fullName evidence="2">Uncharacterized protein</fullName>
    </submittedName>
</protein>
<keyword evidence="3" id="KW-1185">Reference proteome</keyword>